<evidence type="ECO:0000259" key="6">
    <source>
        <dbReference type="PROSITE" id="PS50072"/>
    </source>
</evidence>
<keyword evidence="3" id="KW-0539">Nucleus</keyword>
<evidence type="ECO:0000256" key="5">
    <source>
        <dbReference type="SAM" id="MobiDB-lite"/>
    </source>
</evidence>
<sequence>MSSHYTTEPPPTASVLLHTTAGPLTLSLFANQTPLTCRNFLQHVLDEDYNNNIFHRLVPGFVIQTGDPTGTGEGGQSIYEDREFERYDEDWARVMGREKDEKIKFGDEIHSRLKFNRRGLVGMAKGTGESGGYGSQFFITLGDCRAELDGKCTMFGRVEGEGIYNIVKIAEGELVEGTERPLYPEKILKVEILELPKGEAWQKMRKRVKVAERVVEAPAKKKAPKKKGGKTLLSFGGDEGEDNADDMAVRPKKAKFNPALIDASGEIDSTSKQAGTVSKPKAKPKRSPSPTTVPQKRKASPGHEPSTKSPSPVQRRKPSFHDPTTQLPLRDPESPSRSPTPDEEPSKSKSSASNLQAEIAALKASMRRTVATATDTSHKKSALEALIPPTSTRGRKRPRPGESNAKEDANALKILNAFKARLESSSASKPSQKKTNGEKPHGAPQTGEGTTNDDNDDNNNDEEAQLCDLHFIANCQSCSRWDEQGAQGPDADTDDDTDWLSHTLSFAKDRLGKDLTWKKKNEEELVVIDPREKERELKTEKRRDRDRGKPRDKDKGKSREGRW</sequence>
<evidence type="ECO:0000313" key="8">
    <source>
        <dbReference type="Proteomes" id="UP000053328"/>
    </source>
</evidence>
<dbReference type="STRING" id="91928.A0A0D2BLP0"/>
<evidence type="ECO:0000256" key="3">
    <source>
        <dbReference type="ARBA" id="ARBA00023242"/>
    </source>
</evidence>
<dbReference type="OrthoDB" id="442970at2759"/>
<evidence type="ECO:0000313" key="7">
    <source>
        <dbReference type="EMBL" id="KIW12089.1"/>
    </source>
</evidence>
<feature type="region of interest" description="Disordered" evidence="5">
    <location>
        <begin position="218"/>
        <end position="464"/>
    </location>
</feature>
<comment type="catalytic activity">
    <reaction evidence="1">
        <text>[protein]-peptidylproline (omega=180) = [protein]-peptidylproline (omega=0)</text>
        <dbReference type="Rhea" id="RHEA:16237"/>
        <dbReference type="Rhea" id="RHEA-COMP:10747"/>
        <dbReference type="Rhea" id="RHEA-COMP:10748"/>
        <dbReference type="ChEBI" id="CHEBI:83833"/>
        <dbReference type="ChEBI" id="CHEBI:83834"/>
        <dbReference type="EC" id="5.2.1.8"/>
    </reaction>
</comment>
<dbReference type="GO" id="GO:0006457">
    <property type="term" value="P:protein folding"/>
    <property type="evidence" value="ECO:0007669"/>
    <property type="project" value="InterPro"/>
</dbReference>
<feature type="domain" description="PPIase cyclophilin-type" evidence="6">
    <location>
        <begin position="18"/>
        <end position="192"/>
    </location>
</feature>
<dbReference type="InterPro" id="IPR020892">
    <property type="entry name" value="Cyclophilin-type_PPIase_CS"/>
</dbReference>
<protein>
    <recommendedName>
        <fullName evidence="6">PPIase cyclophilin-type domain-containing protein</fullName>
    </recommendedName>
</protein>
<reference evidence="7 8" key="1">
    <citation type="submission" date="2015-01" db="EMBL/GenBank/DDBJ databases">
        <title>The Genome Sequence of Exophiala spinifera CBS89968.</title>
        <authorList>
            <consortium name="The Broad Institute Genomics Platform"/>
            <person name="Cuomo C."/>
            <person name="de Hoog S."/>
            <person name="Gorbushina A."/>
            <person name="Stielow B."/>
            <person name="Teixiera M."/>
            <person name="Abouelleil A."/>
            <person name="Chapman S.B."/>
            <person name="Priest M."/>
            <person name="Young S.K."/>
            <person name="Wortman J."/>
            <person name="Nusbaum C."/>
            <person name="Birren B."/>
        </authorList>
    </citation>
    <scope>NUCLEOTIDE SEQUENCE [LARGE SCALE GENOMIC DNA]</scope>
    <source>
        <strain evidence="7 8">CBS 89968</strain>
    </source>
</reference>
<dbReference type="PRINTS" id="PR00153">
    <property type="entry name" value="CSAPPISMRASE"/>
</dbReference>
<dbReference type="InterPro" id="IPR044666">
    <property type="entry name" value="Cyclophilin_A-like"/>
</dbReference>
<dbReference type="PANTHER" id="PTHR45625:SF6">
    <property type="entry name" value="SPLICEOSOME-ASSOCIATED PROTEIN CWC27 HOMOLOG"/>
    <property type="match status" value="1"/>
</dbReference>
<feature type="compositionally biased region" description="Polar residues" evidence="5">
    <location>
        <begin position="267"/>
        <end position="276"/>
    </location>
</feature>
<dbReference type="HOGENOM" id="CLU_012062_14_5_1"/>
<dbReference type="GO" id="GO:0003755">
    <property type="term" value="F:peptidyl-prolyl cis-trans isomerase activity"/>
    <property type="evidence" value="ECO:0007669"/>
    <property type="project" value="UniProtKB-EC"/>
</dbReference>
<evidence type="ECO:0000256" key="4">
    <source>
        <dbReference type="ARBA" id="ARBA00038509"/>
    </source>
</evidence>
<dbReference type="VEuPathDB" id="FungiDB:PV08_09363"/>
<feature type="compositionally biased region" description="Acidic residues" evidence="5">
    <location>
        <begin position="451"/>
        <end position="464"/>
    </location>
</feature>
<evidence type="ECO:0000256" key="1">
    <source>
        <dbReference type="ARBA" id="ARBA00000971"/>
    </source>
</evidence>
<feature type="region of interest" description="Disordered" evidence="5">
    <location>
        <begin position="528"/>
        <end position="563"/>
    </location>
</feature>
<accession>A0A0D2BLP0</accession>
<proteinExistence type="inferred from homology"/>
<evidence type="ECO:0000256" key="2">
    <source>
        <dbReference type="ARBA" id="ARBA00004123"/>
    </source>
</evidence>
<dbReference type="GeneID" id="27336446"/>
<dbReference type="InterPro" id="IPR002130">
    <property type="entry name" value="Cyclophilin-type_PPIase_dom"/>
</dbReference>
<dbReference type="GO" id="GO:0071013">
    <property type="term" value="C:catalytic step 2 spliceosome"/>
    <property type="evidence" value="ECO:0007669"/>
    <property type="project" value="TreeGrafter"/>
</dbReference>
<feature type="compositionally biased region" description="Basic residues" evidence="5">
    <location>
        <begin position="220"/>
        <end position="229"/>
    </location>
</feature>
<dbReference type="RefSeq" id="XP_016232305.1">
    <property type="nucleotide sequence ID" value="XM_016383682.1"/>
</dbReference>
<dbReference type="InterPro" id="IPR029000">
    <property type="entry name" value="Cyclophilin-like_dom_sf"/>
</dbReference>
<gene>
    <name evidence="7" type="ORF">PV08_09363</name>
</gene>
<organism evidence="7 8">
    <name type="scientific">Exophiala spinifera</name>
    <dbReference type="NCBI Taxonomy" id="91928"/>
    <lineage>
        <taxon>Eukaryota</taxon>
        <taxon>Fungi</taxon>
        <taxon>Dikarya</taxon>
        <taxon>Ascomycota</taxon>
        <taxon>Pezizomycotina</taxon>
        <taxon>Eurotiomycetes</taxon>
        <taxon>Chaetothyriomycetidae</taxon>
        <taxon>Chaetothyriales</taxon>
        <taxon>Herpotrichiellaceae</taxon>
        <taxon>Exophiala</taxon>
    </lineage>
</organism>
<dbReference type="PROSITE" id="PS00170">
    <property type="entry name" value="CSA_PPIASE_1"/>
    <property type="match status" value="1"/>
</dbReference>
<keyword evidence="8" id="KW-1185">Reference proteome</keyword>
<dbReference type="PROSITE" id="PS50072">
    <property type="entry name" value="CSA_PPIASE_2"/>
    <property type="match status" value="1"/>
</dbReference>
<dbReference type="Gene3D" id="2.40.100.10">
    <property type="entry name" value="Cyclophilin-like"/>
    <property type="match status" value="1"/>
</dbReference>
<dbReference type="AlphaFoldDB" id="A0A0D2BLP0"/>
<dbReference type="PANTHER" id="PTHR45625">
    <property type="entry name" value="PEPTIDYL-PROLYL CIS-TRANS ISOMERASE-RELATED"/>
    <property type="match status" value="1"/>
</dbReference>
<dbReference type="SUPFAM" id="SSF50891">
    <property type="entry name" value="Cyclophilin-like"/>
    <property type="match status" value="1"/>
</dbReference>
<dbReference type="Proteomes" id="UP000053328">
    <property type="component" value="Unassembled WGS sequence"/>
</dbReference>
<comment type="similarity">
    <text evidence="4">Belongs to the cyclophilin-type PPIase family. CWC27 subfamily.</text>
</comment>
<name>A0A0D2BLP0_9EURO</name>
<feature type="compositionally biased region" description="Polar residues" evidence="5">
    <location>
        <begin position="423"/>
        <end position="434"/>
    </location>
</feature>
<dbReference type="EMBL" id="KN847498">
    <property type="protein sequence ID" value="KIW12089.1"/>
    <property type="molecule type" value="Genomic_DNA"/>
</dbReference>
<comment type="subcellular location">
    <subcellularLocation>
        <location evidence="2">Nucleus</location>
    </subcellularLocation>
</comment>
<dbReference type="Pfam" id="PF00160">
    <property type="entry name" value="Pro_isomerase"/>
    <property type="match status" value="1"/>
</dbReference>